<dbReference type="PATRIC" id="fig|595434.4.peg.6077"/>
<proteinExistence type="predicted"/>
<comment type="caution">
    <text evidence="1">The sequence shown here is derived from an EMBL/GenBank/DDBJ whole genome shotgun (WGS) entry which is preliminary data.</text>
</comment>
<reference evidence="1" key="1">
    <citation type="submission" date="2015-05" db="EMBL/GenBank/DDBJ databases">
        <title>Permanent draft genome of Rhodopirellula islandicus K833.</title>
        <authorList>
            <person name="Kizina J."/>
            <person name="Richter M."/>
            <person name="Glockner F.O."/>
            <person name="Harder J."/>
        </authorList>
    </citation>
    <scope>NUCLEOTIDE SEQUENCE [LARGE SCALE GENOMIC DNA]</scope>
    <source>
        <strain evidence="1">K833</strain>
    </source>
</reference>
<dbReference type="AlphaFoldDB" id="A0A0J1B3X8"/>
<evidence type="ECO:0000313" key="2">
    <source>
        <dbReference type="Proteomes" id="UP000036367"/>
    </source>
</evidence>
<sequence length="48" mass="5092">MTTHKGDCADRPIANVKTRPSLEALSPSHHAVCKLASISARAKLLGTH</sequence>
<keyword evidence="2" id="KW-1185">Reference proteome</keyword>
<gene>
    <name evidence="1" type="ORF">RISK_006392</name>
</gene>
<dbReference type="Proteomes" id="UP000036367">
    <property type="component" value="Unassembled WGS sequence"/>
</dbReference>
<evidence type="ECO:0000313" key="1">
    <source>
        <dbReference type="EMBL" id="KLU01545.1"/>
    </source>
</evidence>
<dbReference type="EMBL" id="LECT01000053">
    <property type="protein sequence ID" value="KLU01545.1"/>
    <property type="molecule type" value="Genomic_DNA"/>
</dbReference>
<name>A0A0J1B3X8_RHOIS</name>
<protein>
    <submittedName>
        <fullName evidence="1">Uncharacterized protein</fullName>
    </submittedName>
</protein>
<accession>A0A0J1B3X8</accession>
<organism evidence="1 2">
    <name type="scientific">Rhodopirellula islandica</name>
    <dbReference type="NCBI Taxonomy" id="595434"/>
    <lineage>
        <taxon>Bacteria</taxon>
        <taxon>Pseudomonadati</taxon>
        <taxon>Planctomycetota</taxon>
        <taxon>Planctomycetia</taxon>
        <taxon>Pirellulales</taxon>
        <taxon>Pirellulaceae</taxon>
        <taxon>Rhodopirellula</taxon>
    </lineage>
</organism>